<gene>
    <name evidence="1" type="ORF">AS52_01792</name>
</gene>
<dbReference type="AlphaFoldDB" id="A0A806TRG1"/>
<evidence type="ECO:0000313" key="2">
    <source>
        <dbReference type="Proteomes" id="UP000036410"/>
    </source>
</evidence>
<reference evidence="1 2" key="1">
    <citation type="submission" date="2015-01" db="EMBL/GenBank/DDBJ databases">
        <title>Genome sequence of bacillus megaterium Q3.</title>
        <authorList>
            <person name="Wang Y."/>
            <person name="Luo K."/>
            <person name="Bai L."/>
            <person name="Luo F."/>
        </authorList>
    </citation>
    <scope>NUCLEOTIDE SEQUENCE [LARGE SCALE GENOMIC DNA]</scope>
    <source>
        <strain evidence="1 2">Q3</strain>
    </source>
</reference>
<protein>
    <submittedName>
        <fullName evidence="1">Uncharacterized protein</fullName>
    </submittedName>
</protein>
<dbReference type="EMBL" id="CP010586">
    <property type="protein sequence ID" value="AKP76757.1"/>
    <property type="molecule type" value="Genomic_DNA"/>
</dbReference>
<evidence type="ECO:0000313" key="1">
    <source>
        <dbReference type="EMBL" id="AKP76757.1"/>
    </source>
</evidence>
<name>A0A806TRG1_PRIMG</name>
<dbReference type="Proteomes" id="UP000036410">
    <property type="component" value="Chromosome"/>
</dbReference>
<proteinExistence type="predicted"/>
<organism evidence="1 2">
    <name type="scientific">Priestia megaterium Q3</name>
    <dbReference type="NCBI Taxonomy" id="1452722"/>
    <lineage>
        <taxon>Bacteria</taxon>
        <taxon>Bacillati</taxon>
        <taxon>Bacillota</taxon>
        <taxon>Bacilli</taxon>
        <taxon>Bacillales</taxon>
        <taxon>Bacillaceae</taxon>
        <taxon>Priestia</taxon>
    </lineage>
</organism>
<accession>A0A806TRG1</accession>
<sequence length="46" mass="5254">MIFDEVEDTKTNGQIKSLNDEASVRVSQNLKAPSHHKRINILYLLS</sequence>